<dbReference type="InterPro" id="IPR036291">
    <property type="entry name" value="NAD(P)-bd_dom_sf"/>
</dbReference>
<dbReference type="InterPro" id="IPR050129">
    <property type="entry name" value="Zn_alcohol_dh"/>
</dbReference>
<accession>T0CIN3</accession>
<keyword evidence="2 4" id="KW-0862">Zinc</keyword>
<dbReference type="SMART" id="SM00829">
    <property type="entry name" value="PKS_ER"/>
    <property type="match status" value="1"/>
</dbReference>
<keyword evidence="6" id="KW-1185">Reference proteome</keyword>
<gene>
    <name evidence="5" type="ORF">K1I37_18425</name>
</gene>
<dbReference type="PANTHER" id="PTHR43401:SF5">
    <property type="entry name" value="ALCOHOL DEHYDROGENASE-RELATED"/>
    <property type="match status" value="1"/>
</dbReference>
<evidence type="ECO:0000256" key="2">
    <source>
        <dbReference type="ARBA" id="ARBA00022833"/>
    </source>
</evidence>
<dbReference type="Proteomes" id="UP000829401">
    <property type="component" value="Chromosome"/>
</dbReference>
<dbReference type="OrthoDB" id="2371149at2"/>
<evidence type="ECO:0000256" key="1">
    <source>
        <dbReference type="ARBA" id="ARBA00022723"/>
    </source>
</evidence>
<dbReference type="Pfam" id="PF08240">
    <property type="entry name" value="ADH_N"/>
    <property type="match status" value="1"/>
</dbReference>
<keyword evidence="3" id="KW-0560">Oxidoreductase</keyword>
<sequence length="342" mass="35817">MKAVTYTPHHGFALVEAETPQLGPDEVLLQVEACGVCGSDRQVVAGESVPTGTAFPLVMGHEIAGRIAALGETVTDWHVGDSVIVHPFVACGTCAPCVHGQPNLCVRQVCIGYQRPGGFAEQVAVPARQLVRRPAELAPAAAALLVDAFATPYHAMRAAGVESGQTVLVIGTGGLGLSALMLAMGFQVGRLGAVTRRQEGIAIAEAHGAQMVVVTDQDERTIARQLRRWSGASGIDVVIDTVATADTIALAAESVRPGGTIAIVGMSEDTALYPVAKTVRRGLTFVASYGSVREDVEQLVSWVAEGRLDPARLVAGALPLHEAQRAFAPDRRAGRWVIVPSE</sequence>
<dbReference type="eggNOG" id="COG1064">
    <property type="taxonomic scope" value="Bacteria"/>
</dbReference>
<dbReference type="InterPro" id="IPR013154">
    <property type="entry name" value="ADH-like_N"/>
</dbReference>
<evidence type="ECO:0000313" key="6">
    <source>
        <dbReference type="Proteomes" id="UP000829401"/>
    </source>
</evidence>
<dbReference type="Pfam" id="PF00107">
    <property type="entry name" value="ADH_zinc_N"/>
    <property type="match status" value="1"/>
</dbReference>
<dbReference type="InterPro" id="IPR002328">
    <property type="entry name" value="ADH_Zn_CS"/>
</dbReference>
<organism evidence="5 6">
    <name type="scientific">Alicyclobacillus acidoterrestris (strain ATCC 49025 / DSM 3922 / CIP 106132 / NCIMB 13137 / GD3B)</name>
    <dbReference type="NCBI Taxonomy" id="1356854"/>
    <lineage>
        <taxon>Bacteria</taxon>
        <taxon>Bacillati</taxon>
        <taxon>Bacillota</taxon>
        <taxon>Bacilli</taxon>
        <taxon>Bacillales</taxon>
        <taxon>Alicyclobacillaceae</taxon>
        <taxon>Alicyclobacillus</taxon>
    </lineage>
</organism>
<dbReference type="PROSITE" id="PS00059">
    <property type="entry name" value="ADH_ZINC"/>
    <property type="match status" value="1"/>
</dbReference>
<proteinExistence type="inferred from homology"/>
<evidence type="ECO:0000256" key="3">
    <source>
        <dbReference type="ARBA" id="ARBA00023002"/>
    </source>
</evidence>
<dbReference type="SUPFAM" id="SSF51735">
    <property type="entry name" value="NAD(P)-binding Rossmann-fold domains"/>
    <property type="match status" value="1"/>
</dbReference>
<dbReference type="STRING" id="1356854.N007_19920"/>
<reference evidence="6" key="1">
    <citation type="journal article" date="2022" name="G3 (Bethesda)">
        <title>Unveiling the complete genome sequence of Alicyclobacillus acidoterrestris DSM 3922T, a taint-producing strain.</title>
        <authorList>
            <person name="Leonardo I.C."/>
            <person name="Barreto Crespo M.T."/>
            <person name="Gaspar F.B."/>
        </authorList>
    </citation>
    <scope>NUCLEOTIDE SEQUENCE [LARGE SCALE GENOMIC DNA]</scope>
    <source>
        <strain evidence="6">DSM 3922</strain>
    </source>
</reference>
<dbReference type="PANTHER" id="PTHR43401">
    <property type="entry name" value="L-THREONINE 3-DEHYDROGENASE"/>
    <property type="match status" value="1"/>
</dbReference>
<name>T0CIN3_ALIAG</name>
<evidence type="ECO:0000313" key="5">
    <source>
        <dbReference type="EMBL" id="UNO48612.1"/>
    </source>
</evidence>
<comment type="cofactor">
    <cofactor evidence="4">
        <name>Zn(2+)</name>
        <dbReference type="ChEBI" id="CHEBI:29105"/>
    </cofactor>
</comment>
<dbReference type="InterPro" id="IPR020843">
    <property type="entry name" value="ER"/>
</dbReference>
<dbReference type="Gene3D" id="3.90.180.10">
    <property type="entry name" value="Medium-chain alcohol dehydrogenases, catalytic domain"/>
    <property type="match status" value="1"/>
</dbReference>
<dbReference type="AlphaFoldDB" id="T0CIN3"/>
<dbReference type="GO" id="GO:0008270">
    <property type="term" value="F:zinc ion binding"/>
    <property type="evidence" value="ECO:0007669"/>
    <property type="project" value="InterPro"/>
</dbReference>
<dbReference type="InterPro" id="IPR013149">
    <property type="entry name" value="ADH-like_C"/>
</dbReference>
<dbReference type="KEGG" id="aaco:K1I37_18425"/>
<dbReference type="EMBL" id="CP080467">
    <property type="protein sequence ID" value="UNO48612.1"/>
    <property type="molecule type" value="Genomic_DNA"/>
</dbReference>
<accession>A0A9E6ZEX3</accession>
<dbReference type="RefSeq" id="WP_021295188.1">
    <property type="nucleotide sequence ID" value="NZ_AURB01000047.1"/>
</dbReference>
<protein>
    <submittedName>
        <fullName evidence="5">Alcohol dehydrogenase catalytic domain-containing protein</fullName>
    </submittedName>
</protein>
<dbReference type="SUPFAM" id="SSF50129">
    <property type="entry name" value="GroES-like"/>
    <property type="match status" value="1"/>
</dbReference>
<keyword evidence="1 4" id="KW-0479">Metal-binding</keyword>
<dbReference type="Gene3D" id="3.40.50.720">
    <property type="entry name" value="NAD(P)-binding Rossmann-like Domain"/>
    <property type="match status" value="1"/>
</dbReference>
<dbReference type="InterPro" id="IPR011032">
    <property type="entry name" value="GroES-like_sf"/>
</dbReference>
<evidence type="ECO:0000256" key="4">
    <source>
        <dbReference type="RuleBase" id="RU361277"/>
    </source>
</evidence>
<dbReference type="GO" id="GO:0016491">
    <property type="term" value="F:oxidoreductase activity"/>
    <property type="evidence" value="ECO:0007669"/>
    <property type="project" value="UniProtKB-KW"/>
</dbReference>
<comment type="similarity">
    <text evidence="4">Belongs to the zinc-containing alcohol dehydrogenase family.</text>
</comment>